<dbReference type="EMBL" id="CP021748">
    <property type="protein sequence ID" value="ARX88142.1"/>
    <property type="molecule type" value="Genomic_DNA"/>
</dbReference>
<protein>
    <submittedName>
        <fullName evidence="2">Acetyl xylan esterase</fullName>
    </submittedName>
</protein>
<gene>
    <name evidence="2" type="ORF">SMD44_07629</name>
</gene>
<evidence type="ECO:0000313" key="2">
    <source>
        <dbReference type="EMBL" id="ARX88142.1"/>
    </source>
</evidence>
<reference evidence="2 3" key="1">
    <citation type="submission" date="2017-05" db="EMBL/GenBank/DDBJ databases">
        <title>Streptomyces alboflavus Genome sequencing and assembly.</title>
        <authorList>
            <person name="Wang Y."/>
            <person name="Du B."/>
            <person name="Ding Y."/>
            <person name="Liu H."/>
            <person name="Hou Q."/>
            <person name="Liu K."/>
            <person name="Wang C."/>
            <person name="Yao L."/>
        </authorList>
    </citation>
    <scope>NUCLEOTIDE SEQUENCE [LARGE SCALE GENOMIC DNA]</scope>
    <source>
        <strain evidence="2 3">MDJK44</strain>
    </source>
</reference>
<name>A0A1Z1WPA9_9ACTN</name>
<evidence type="ECO:0000259" key="1">
    <source>
        <dbReference type="Pfam" id="PF05448"/>
    </source>
</evidence>
<dbReference type="AlphaFoldDB" id="A0A1Z1WPA9"/>
<dbReference type="InterPro" id="IPR008391">
    <property type="entry name" value="AXE1_dom"/>
</dbReference>
<organism evidence="2 3">
    <name type="scientific">Streptomyces alboflavus</name>
    <dbReference type="NCBI Taxonomy" id="67267"/>
    <lineage>
        <taxon>Bacteria</taxon>
        <taxon>Bacillati</taxon>
        <taxon>Actinomycetota</taxon>
        <taxon>Actinomycetes</taxon>
        <taxon>Kitasatosporales</taxon>
        <taxon>Streptomycetaceae</taxon>
        <taxon>Streptomyces</taxon>
    </lineage>
</organism>
<evidence type="ECO:0000313" key="3">
    <source>
        <dbReference type="Proteomes" id="UP000195880"/>
    </source>
</evidence>
<dbReference type="KEGG" id="salf:SMD44_07629"/>
<accession>A0A1Z1WPA9</accession>
<dbReference type="Pfam" id="PF05448">
    <property type="entry name" value="AXE1"/>
    <property type="match status" value="1"/>
</dbReference>
<dbReference type="Proteomes" id="UP000195880">
    <property type="component" value="Chromosome"/>
</dbReference>
<sequence length="39" mass="4916">MPHFDLPLEELRRYRPELSEPDDFDVFWRRPFQPRVNTI</sequence>
<proteinExistence type="predicted"/>
<keyword evidence="3" id="KW-1185">Reference proteome</keyword>
<feature type="domain" description="Acetyl xylan esterase" evidence="1">
    <location>
        <begin position="1"/>
        <end position="32"/>
    </location>
</feature>